<evidence type="ECO:0000313" key="3">
    <source>
        <dbReference type="Proteomes" id="UP000179627"/>
    </source>
</evidence>
<dbReference type="RefSeq" id="WP_071089267.1">
    <property type="nucleotide sequence ID" value="NZ_MBLM01000152.1"/>
</dbReference>
<dbReference type="AlphaFoldDB" id="A0A1S1QBZ4"/>
<protein>
    <submittedName>
        <fullName evidence="2">Uncharacterized protein</fullName>
    </submittedName>
</protein>
<comment type="caution">
    <text evidence="2">The sequence shown here is derived from an EMBL/GenBank/DDBJ whole genome shotgun (WGS) entry which is preliminary data.</text>
</comment>
<feature type="compositionally biased region" description="Basic and acidic residues" evidence="1">
    <location>
        <begin position="67"/>
        <end position="76"/>
    </location>
</feature>
<gene>
    <name evidence="2" type="ORF">CC117_06720</name>
</gene>
<organism evidence="2 3">
    <name type="scientific">Parafrankia colletiae</name>
    <dbReference type="NCBI Taxonomy" id="573497"/>
    <lineage>
        <taxon>Bacteria</taxon>
        <taxon>Bacillati</taxon>
        <taxon>Actinomycetota</taxon>
        <taxon>Actinomycetes</taxon>
        <taxon>Frankiales</taxon>
        <taxon>Frankiaceae</taxon>
        <taxon>Parafrankia</taxon>
    </lineage>
</organism>
<dbReference type="EMBL" id="MBLM01000152">
    <property type="protein sequence ID" value="OHV30612.1"/>
    <property type="molecule type" value="Genomic_DNA"/>
</dbReference>
<sequence length="100" mass="10216">MKYLMVAFARMRSLPADVSLPRGAGAPRAALQADALGDARAALAVAGSAQARVAGCGSAVPAAHTAHEHMTHEHTTGIRAGARTTRLYHPSGPVPDPLLA</sequence>
<reference evidence="3" key="1">
    <citation type="submission" date="2016-07" db="EMBL/GenBank/DDBJ databases">
        <title>Sequence Frankia sp. strain CcI1.17.</title>
        <authorList>
            <person name="Ghodhbane-Gtari F."/>
            <person name="Swanson E."/>
            <person name="Gueddou A."/>
            <person name="Morris K."/>
            <person name="Hezbri K."/>
            <person name="Ktari A."/>
            <person name="Nouioui I."/>
            <person name="Abebe-Akele F."/>
            <person name="Simpson S."/>
            <person name="Thomas K."/>
            <person name="Gtari M."/>
            <person name="Tisa L.S."/>
            <person name="Hurst S."/>
        </authorList>
    </citation>
    <scope>NUCLEOTIDE SEQUENCE [LARGE SCALE GENOMIC DNA]</scope>
    <source>
        <strain evidence="3">Cc1.17</strain>
    </source>
</reference>
<name>A0A1S1QBZ4_9ACTN</name>
<proteinExistence type="predicted"/>
<feature type="region of interest" description="Disordered" evidence="1">
    <location>
        <begin position="67"/>
        <end position="100"/>
    </location>
</feature>
<keyword evidence="3" id="KW-1185">Reference proteome</keyword>
<dbReference type="Proteomes" id="UP000179627">
    <property type="component" value="Unassembled WGS sequence"/>
</dbReference>
<accession>A0A1S1QBZ4</accession>
<evidence type="ECO:0000313" key="2">
    <source>
        <dbReference type="EMBL" id="OHV30612.1"/>
    </source>
</evidence>
<evidence type="ECO:0000256" key="1">
    <source>
        <dbReference type="SAM" id="MobiDB-lite"/>
    </source>
</evidence>